<protein>
    <submittedName>
        <fullName evidence="1">Universal stress protein</fullName>
    </submittedName>
</protein>
<reference evidence="1 2" key="1">
    <citation type="journal article" date="2017" name="Int. J. Syst. Evol. Microbiol.">
        <title>Mucilaginibacterpsychrotolerans sp. nov., isolated from peatlands.</title>
        <authorList>
            <person name="Deng Y."/>
            <person name="Shen L."/>
            <person name="Xu B."/>
            <person name="Liu Y."/>
            <person name="Gu Z."/>
            <person name="Liu H."/>
            <person name="Zhou Y."/>
        </authorList>
    </citation>
    <scope>NUCLEOTIDE SEQUENCE [LARGE SCALE GENOMIC DNA]</scope>
    <source>
        <strain evidence="1 2">NH7-4</strain>
    </source>
</reference>
<dbReference type="SUPFAM" id="SSF52402">
    <property type="entry name" value="Adenine nucleotide alpha hydrolases-like"/>
    <property type="match status" value="1"/>
</dbReference>
<keyword evidence="2" id="KW-1185">Reference proteome</keyword>
<dbReference type="OrthoDB" id="790059at2"/>
<gene>
    <name evidence="1" type="ORF">E2R66_19275</name>
</gene>
<evidence type="ECO:0000313" key="1">
    <source>
        <dbReference type="EMBL" id="TFF35398.1"/>
    </source>
</evidence>
<proteinExistence type="predicted"/>
<dbReference type="Gene3D" id="3.40.50.12370">
    <property type="match status" value="1"/>
</dbReference>
<organism evidence="1 2">
    <name type="scientific">Mucilaginibacter psychrotolerans</name>
    <dbReference type="NCBI Taxonomy" id="1524096"/>
    <lineage>
        <taxon>Bacteria</taxon>
        <taxon>Pseudomonadati</taxon>
        <taxon>Bacteroidota</taxon>
        <taxon>Sphingobacteriia</taxon>
        <taxon>Sphingobacteriales</taxon>
        <taxon>Sphingobacteriaceae</taxon>
        <taxon>Mucilaginibacter</taxon>
    </lineage>
</organism>
<sequence>MKTILVISDNSAGAENALLLGNLIARHEQCEILIAQVHQPVTKTVVVREFALVAGNSAPALEEPLVVPDAADDPLQRAVFLDIAGKKESEIAAEINSRNIWMVIKGCSATQAEVPGNIINTNYVLNRIKCPMILVPENWEVKDLERIVYVADLRYCRLEIVKFLAGLAALFNATVSVNHLSARGLPHMDEAYALSIFTNEIYNRVHYPRLLFNNTSERDMGKAVDVMINGLHNDLLAVVNHRFHFEEIFGQYIGESLPGRITVPLIIFPY</sequence>
<dbReference type="RefSeq" id="WP_133233608.1">
    <property type="nucleotide sequence ID" value="NZ_SOZE01000022.1"/>
</dbReference>
<dbReference type="Proteomes" id="UP000297540">
    <property type="component" value="Unassembled WGS sequence"/>
</dbReference>
<comment type="caution">
    <text evidence="1">The sequence shown here is derived from an EMBL/GenBank/DDBJ whole genome shotgun (WGS) entry which is preliminary data.</text>
</comment>
<name>A0A4Y8S8S3_9SPHI</name>
<accession>A0A4Y8S8S3</accession>
<evidence type="ECO:0000313" key="2">
    <source>
        <dbReference type="Proteomes" id="UP000297540"/>
    </source>
</evidence>
<dbReference type="EMBL" id="SOZE01000022">
    <property type="protein sequence ID" value="TFF35398.1"/>
    <property type="molecule type" value="Genomic_DNA"/>
</dbReference>
<dbReference type="AlphaFoldDB" id="A0A4Y8S8S3"/>